<evidence type="ECO:0000256" key="2">
    <source>
        <dbReference type="ARBA" id="ARBA00022801"/>
    </source>
</evidence>
<dbReference type="RefSeq" id="WP_038560379.1">
    <property type="nucleotide sequence ID" value="NZ_FOHT01000005.1"/>
</dbReference>
<dbReference type="PROSITE" id="PS50022">
    <property type="entry name" value="FA58C_3"/>
    <property type="match status" value="1"/>
</dbReference>
<dbReference type="SUPFAM" id="SSF75005">
    <property type="entry name" value="Arabinanase/levansucrase/invertase"/>
    <property type="match status" value="1"/>
</dbReference>
<gene>
    <name evidence="7" type="ORF">FH5T_15600</name>
    <name evidence="8" type="ORF">SAMN05444285_10539</name>
</gene>
<dbReference type="Gene3D" id="2.60.120.260">
    <property type="entry name" value="Galactose-binding domain-like"/>
    <property type="match status" value="1"/>
</dbReference>
<dbReference type="SUPFAM" id="SSF49785">
    <property type="entry name" value="Galactose-binding domain-like"/>
    <property type="match status" value="1"/>
</dbReference>
<evidence type="ECO:0000313" key="9">
    <source>
        <dbReference type="Proteomes" id="UP000023772"/>
    </source>
</evidence>
<keyword evidence="2 4" id="KW-0378">Hydrolase</keyword>
<dbReference type="InterPro" id="IPR003961">
    <property type="entry name" value="FN3_dom"/>
</dbReference>
<dbReference type="Proteomes" id="UP000023772">
    <property type="component" value="Chromosome"/>
</dbReference>
<keyword evidence="3 4" id="KW-0326">Glycosidase</keyword>
<keyword evidence="9" id="KW-1185">Reference proteome</keyword>
<protein>
    <submittedName>
        <fullName evidence="7">Carbohydrate-binding protein</fullName>
    </submittedName>
    <submittedName>
        <fullName evidence="8">F5/8 type C domain-containing protein</fullName>
    </submittedName>
</protein>
<feature type="domain" description="F5/8 type C" evidence="5">
    <location>
        <begin position="363"/>
        <end position="479"/>
    </location>
</feature>
<dbReference type="KEGG" id="dori:FH5T_15600"/>
<evidence type="ECO:0000256" key="3">
    <source>
        <dbReference type="ARBA" id="ARBA00023295"/>
    </source>
</evidence>
<evidence type="ECO:0000256" key="1">
    <source>
        <dbReference type="ARBA" id="ARBA00009865"/>
    </source>
</evidence>
<dbReference type="InterPro" id="IPR008979">
    <property type="entry name" value="Galactose-bd-like_sf"/>
</dbReference>
<dbReference type="InterPro" id="IPR051795">
    <property type="entry name" value="Glycosyl_Hydrlase_43"/>
</dbReference>
<dbReference type="InterPro" id="IPR013783">
    <property type="entry name" value="Ig-like_fold"/>
</dbReference>
<organism evidence="8 10">
    <name type="scientific">Draconibacterium orientale</name>
    <dbReference type="NCBI Taxonomy" id="1168034"/>
    <lineage>
        <taxon>Bacteria</taxon>
        <taxon>Pseudomonadati</taxon>
        <taxon>Bacteroidota</taxon>
        <taxon>Bacteroidia</taxon>
        <taxon>Marinilabiliales</taxon>
        <taxon>Prolixibacteraceae</taxon>
        <taxon>Draconibacterium</taxon>
    </lineage>
</organism>
<evidence type="ECO:0000259" key="5">
    <source>
        <dbReference type="PROSITE" id="PS50022"/>
    </source>
</evidence>
<dbReference type="HOGENOM" id="CLU_023506_0_0_10"/>
<proteinExistence type="inferred from homology"/>
<dbReference type="PANTHER" id="PTHR42812">
    <property type="entry name" value="BETA-XYLOSIDASE"/>
    <property type="match status" value="1"/>
</dbReference>
<dbReference type="InterPro" id="IPR000421">
    <property type="entry name" value="FA58C"/>
</dbReference>
<accession>X5DHK9</accession>
<sequence>MVKNSVFLIFLIIAFVACKQEPESKIIQDIKTICNPLDLSYRFQLDEPSRREAADPTVVLFQDEYYLFASKSGGYWYSSDLADWTFVKTDEIPTEQYAPTALVINDTMYFMASSNSIFKATDLKGGKWKLAAELPFGVTDPALFLDDDQRLYFYWGCSDKEPIYGVELDYRNNFQPVGDRVELMHADTKNHGWEVPGDYNNLLDNAPWIEGAWMNKHNGKYYLQYAGPGTQFKSYSDGVYTSDHPLGPFTLAVNNPFACHPEGFATGAGHGSTFEDKYGNFWHIGTVTISQKHMFERRLALYPAFFDEQGELYSDTRFGDYPMTVLSEKVKSKDEIFPGWMLLSYNKPVSVLTEVDSCPKENITDEDIRTYWSAQSGSNQWAVIDLETESDVYAVQINFAEHNTNVYDRQPHFRYRYSVDVSSDNKNWQTIIDRSDNETDNSHPYIQLKSKVSCRYMRITNYEIPAGNFALSGFRVFGLGNGDKPASVSNLKVERPSENRRVVNLSWEKTPGAVGYQIRYGVTENKLYQSYKVYNDTAVTINSLNANRIYFFAIEAFNENGVTETSSIIKVD</sequence>
<dbReference type="InterPro" id="IPR023296">
    <property type="entry name" value="Glyco_hydro_beta-prop_sf"/>
</dbReference>
<dbReference type="EMBL" id="FOHT01000005">
    <property type="protein sequence ID" value="SET03900.1"/>
    <property type="molecule type" value="Genomic_DNA"/>
</dbReference>
<dbReference type="STRING" id="1168034.FH5T_15600"/>
<dbReference type="InterPro" id="IPR036116">
    <property type="entry name" value="FN3_sf"/>
</dbReference>
<dbReference type="InterPro" id="IPR006710">
    <property type="entry name" value="Glyco_hydro_43"/>
</dbReference>
<reference evidence="7 9" key="1">
    <citation type="submission" date="2014-03" db="EMBL/GenBank/DDBJ databases">
        <title>Complete genome sequence of a deeply braunched marine Bacteroidia bacterium Draconibacterium orientale type strain FH5T.</title>
        <authorList>
            <person name="Li X."/>
            <person name="Wang X."/>
            <person name="Xie Z."/>
            <person name="Du Z."/>
            <person name="Chen G."/>
        </authorList>
    </citation>
    <scope>NUCLEOTIDE SEQUENCE [LARGE SCALE GENOMIC DNA]</scope>
    <source>
        <strain evidence="7 9">FH5</strain>
    </source>
</reference>
<evidence type="ECO:0000313" key="7">
    <source>
        <dbReference type="EMBL" id="AHW60579.1"/>
    </source>
</evidence>
<dbReference type="PANTHER" id="PTHR42812:SF12">
    <property type="entry name" value="BETA-XYLOSIDASE-RELATED"/>
    <property type="match status" value="1"/>
</dbReference>
<evidence type="ECO:0000259" key="6">
    <source>
        <dbReference type="PROSITE" id="PS50853"/>
    </source>
</evidence>
<dbReference type="Proteomes" id="UP000181981">
    <property type="component" value="Unassembled WGS sequence"/>
</dbReference>
<dbReference type="OrthoDB" id="9801455at2"/>
<dbReference type="Pfam" id="PF00754">
    <property type="entry name" value="F5_F8_type_C"/>
    <property type="match status" value="1"/>
</dbReference>
<dbReference type="eggNOG" id="COG3507">
    <property type="taxonomic scope" value="Bacteria"/>
</dbReference>
<dbReference type="EMBL" id="CP007451">
    <property type="protein sequence ID" value="AHW60579.1"/>
    <property type="molecule type" value="Genomic_DNA"/>
</dbReference>
<dbReference type="PROSITE" id="PS50853">
    <property type="entry name" value="FN3"/>
    <property type="match status" value="1"/>
</dbReference>
<dbReference type="Gene3D" id="2.60.40.10">
    <property type="entry name" value="Immunoglobulins"/>
    <property type="match status" value="1"/>
</dbReference>
<dbReference type="AlphaFoldDB" id="X5DHK9"/>
<dbReference type="GO" id="GO:0004553">
    <property type="term" value="F:hydrolase activity, hydrolyzing O-glycosyl compounds"/>
    <property type="evidence" value="ECO:0007669"/>
    <property type="project" value="InterPro"/>
</dbReference>
<evidence type="ECO:0000313" key="8">
    <source>
        <dbReference type="EMBL" id="SET03900.1"/>
    </source>
</evidence>
<dbReference type="GO" id="GO:0005975">
    <property type="term" value="P:carbohydrate metabolic process"/>
    <property type="evidence" value="ECO:0007669"/>
    <property type="project" value="InterPro"/>
</dbReference>
<evidence type="ECO:0000313" key="10">
    <source>
        <dbReference type="Proteomes" id="UP000181981"/>
    </source>
</evidence>
<name>X5DHK9_9BACT</name>
<dbReference type="Pfam" id="PF04616">
    <property type="entry name" value="Glyco_hydro_43"/>
    <property type="match status" value="1"/>
</dbReference>
<reference evidence="8 10" key="2">
    <citation type="submission" date="2016-10" db="EMBL/GenBank/DDBJ databases">
        <authorList>
            <person name="de Groot N.N."/>
        </authorList>
    </citation>
    <scope>NUCLEOTIDE SEQUENCE [LARGE SCALE GENOMIC DNA]</scope>
    <source>
        <strain evidence="8 10">DSM 25947</strain>
    </source>
</reference>
<comment type="similarity">
    <text evidence="1 4">Belongs to the glycosyl hydrolase 43 family.</text>
</comment>
<dbReference type="SMART" id="SM00060">
    <property type="entry name" value="FN3"/>
    <property type="match status" value="1"/>
</dbReference>
<dbReference type="CDD" id="cd00063">
    <property type="entry name" value="FN3"/>
    <property type="match status" value="1"/>
</dbReference>
<dbReference type="PROSITE" id="PS51257">
    <property type="entry name" value="PROKAR_LIPOPROTEIN"/>
    <property type="match status" value="1"/>
</dbReference>
<dbReference type="Pfam" id="PF00041">
    <property type="entry name" value="fn3"/>
    <property type="match status" value="1"/>
</dbReference>
<evidence type="ECO:0000256" key="4">
    <source>
        <dbReference type="RuleBase" id="RU361187"/>
    </source>
</evidence>
<dbReference type="SUPFAM" id="SSF49265">
    <property type="entry name" value="Fibronectin type III"/>
    <property type="match status" value="1"/>
</dbReference>
<feature type="domain" description="Fibronectin type-III" evidence="6">
    <location>
        <begin position="487"/>
        <end position="572"/>
    </location>
</feature>
<dbReference type="CDD" id="cd08982">
    <property type="entry name" value="GH43-like"/>
    <property type="match status" value="1"/>
</dbReference>
<dbReference type="Gene3D" id="2.115.10.20">
    <property type="entry name" value="Glycosyl hydrolase domain, family 43"/>
    <property type="match status" value="1"/>
</dbReference>